<evidence type="ECO:0000313" key="2">
    <source>
        <dbReference type="EMBL" id="KAF4134863.1"/>
    </source>
</evidence>
<proteinExistence type="predicted"/>
<protein>
    <recommendedName>
        <fullName evidence="4">Bzip transcription factor</fullName>
    </recommendedName>
</protein>
<dbReference type="EMBL" id="JAACNO010002256">
    <property type="protein sequence ID" value="KAF4134863.1"/>
    <property type="molecule type" value="Genomic_DNA"/>
</dbReference>
<sequence>MHPLTKKDSRQMNTVVKTASWTSNTAEPRFHIMRHGHELITELSFSIASRLDEPSIRFSDSLIGRVLPRQARVGHQHGGIIPTRQTPNKNEAPNRPWCAPQAIGHKQHNAKATPGVLLPLVASTDVVPRQASKTPSSDTTKVTGKRKVFSYYSTAFRRQQSRKSQARYRDRQRHAQMQLVENVKQLQQEVNELQRECGNQSSRTKSNRSPWCVVADVFSLFETSFQSPRRSTSTQEIKAQPETRHLLATLEKSFAHDAAMGDLVGVEVLLEQLQYFSQNFGAPNLQLLKIEPLAPSVMTANATLSITMTKLALRHIFPHLTKQHCRCPVSRDQHGSLYKHLLSARLDFGVTVNFLFDEESRRVVRLECKTDLATGLLKSLGNLTDVSSVLKHARITSECVIKGDHAVSDH</sequence>
<name>A0A8S9U3P0_PHYIN</name>
<accession>A0A8S9U3P0</accession>
<dbReference type="Proteomes" id="UP000704712">
    <property type="component" value="Unassembled WGS sequence"/>
</dbReference>
<evidence type="ECO:0008006" key="4">
    <source>
        <dbReference type="Google" id="ProtNLM"/>
    </source>
</evidence>
<reference evidence="2" key="1">
    <citation type="submission" date="2020-03" db="EMBL/GenBank/DDBJ databases">
        <title>Hybrid Assembly of Korean Phytophthora infestans isolates.</title>
        <authorList>
            <person name="Prokchorchik M."/>
            <person name="Lee Y."/>
            <person name="Seo J."/>
            <person name="Cho J.-H."/>
            <person name="Park Y.-E."/>
            <person name="Jang D.-C."/>
            <person name="Im J.-S."/>
            <person name="Choi J.-G."/>
            <person name="Park H.-J."/>
            <person name="Lee G.-B."/>
            <person name="Lee Y.-G."/>
            <person name="Hong S.-Y."/>
            <person name="Cho K."/>
            <person name="Sohn K.H."/>
        </authorList>
    </citation>
    <scope>NUCLEOTIDE SEQUENCE</scope>
    <source>
        <strain evidence="2">KR_2_A2</strain>
    </source>
</reference>
<dbReference type="CDD" id="cd14686">
    <property type="entry name" value="bZIP"/>
    <property type="match status" value="1"/>
</dbReference>
<keyword evidence="1" id="KW-0175">Coiled coil</keyword>
<feature type="coiled-coil region" evidence="1">
    <location>
        <begin position="169"/>
        <end position="203"/>
    </location>
</feature>
<organism evidence="2 3">
    <name type="scientific">Phytophthora infestans</name>
    <name type="common">Potato late blight agent</name>
    <name type="synonym">Botrytis infestans</name>
    <dbReference type="NCBI Taxonomy" id="4787"/>
    <lineage>
        <taxon>Eukaryota</taxon>
        <taxon>Sar</taxon>
        <taxon>Stramenopiles</taxon>
        <taxon>Oomycota</taxon>
        <taxon>Peronosporomycetes</taxon>
        <taxon>Peronosporales</taxon>
        <taxon>Peronosporaceae</taxon>
        <taxon>Phytophthora</taxon>
    </lineage>
</organism>
<dbReference type="AlphaFoldDB" id="A0A8S9U3P0"/>
<evidence type="ECO:0000313" key="3">
    <source>
        <dbReference type="Proteomes" id="UP000704712"/>
    </source>
</evidence>
<comment type="caution">
    <text evidence="2">The sequence shown here is derived from an EMBL/GenBank/DDBJ whole genome shotgun (WGS) entry which is preliminary data.</text>
</comment>
<evidence type="ECO:0000256" key="1">
    <source>
        <dbReference type="SAM" id="Coils"/>
    </source>
</evidence>
<gene>
    <name evidence="2" type="ORF">GN958_ATG16119</name>
</gene>